<evidence type="ECO:0000313" key="8">
    <source>
        <dbReference type="Proteomes" id="UP000054564"/>
    </source>
</evidence>
<dbReference type="InterPro" id="IPR002641">
    <property type="entry name" value="PNPLA_dom"/>
</dbReference>
<dbReference type="SUPFAM" id="SSF52151">
    <property type="entry name" value="FabD/lysophospholipase-like"/>
    <property type="match status" value="1"/>
</dbReference>
<dbReference type="GO" id="GO:0019369">
    <property type="term" value="P:arachidonate metabolic process"/>
    <property type="evidence" value="ECO:0007669"/>
    <property type="project" value="TreeGrafter"/>
</dbReference>
<organism evidence="7 8">
    <name type="scientific">Puccinia striiformis f. sp. tritici PST-78</name>
    <dbReference type="NCBI Taxonomy" id="1165861"/>
    <lineage>
        <taxon>Eukaryota</taxon>
        <taxon>Fungi</taxon>
        <taxon>Dikarya</taxon>
        <taxon>Basidiomycota</taxon>
        <taxon>Pucciniomycotina</taxon>
        <taxon>Pucciniomycetes</taxon>
        <taxon>Pucciniales</taxon>
        <taxon>Pucciniaceae</taxon>
        <taxon>Puccinia</taxon>
    </lineage>
</organism>
<evidence type="ECO:0000259" key="6">
    <source>
        <dbReference type="PROSITE" id="PS51635"/>
    </source>
</evidence>
<dbReference type="Gene3D" id="3.40.1090.10">
    <property type="entry name" value="Cytosolic phospholipase A2 catalytic domain"/>
    <property type="match status" value="1"/>
</dbReference>
<evidence type="ECO:0000256" key="4">
    <source>
        <dbReference type="PROSITE-ProRule" id="PRU01161"/>
    </source>
</evidence>
<dbReference type="GO" id="GO:0047499">
    <property type="term" value="F:calcium-independent phospholipase A2 activity"/>
    <property type="evidence" value="ECO:0007669"/>
    <property type="project" value="TreeGrafter"/>
</dbReference>
<reference evidence="8" key="1">
    <citation type="submission" date="2014-03" db="EMBL/GenBank/DDBJ databases">
        <title>The Genome Sequence of Puccinia striiformis f. sp. tritici PST-78.</title>
        <authorList>
            <consortium name="The Broad Institute Genome Sequencing Platform"/>
            <person name="Cuomo C."/>
            <person name="Hulbert S."/>
            <person name="Chen X."/>
            <person name="Walker B."/>
            <person name="Young S.K."/>
            <person name="Zeng Q."/>
            <person name="Gargeya S."/>
            <person name="Fitzgerald M."/>
            <person name="Haas B."/>
            <person name="Abouelleil A."/>
            <person name="Alvarado L."/>
            <person name="Arachchi H.M."/>
            <person name="Berlin A.M."/>
            <person name="Chapman S.B."/>
            <person name="Goldberg J."/>
            <person name="Griggs A."/>
            <person name="Gujja S."/>
            <person name="Hansen M."/>
            <person name="Howarth C."/>
            <person name="Imamovic A."/>
            <person name="Larimer J."/>
            <person name="McCowan C."/>
            <person name="Montmayeur A."/>
            <person name="Murphy C."/>
            <person name="Neiman D."/>
            <person name="Pearson M."/>
            <person name="Priest M."/>
            <person name="Roberts A."/>
            <person name="Saif S."/>
            <person name="Shea T."/>
            <person name="Sisk P."/>
            <person name="Sykes S."/>
            <person name="Wortman J."/>
            <person name="Nusbaum C."/>
            <person name="Birren B."/>
        </authorList>
    </citation>
    <scope>NUCLEOTIDE SEQUENCE [LARGE SCALE GENOMIC DNA]</scope>
    <source>
        <strain evidence="8">race PST-78</strain>
    </source>
</reference>
<feature type="compositionally biased region" description="Polar residues" evidence="5">
    <location>
        <begin position="825"/>
        <end position="834"/>
    </location>
</feature>
<feature type="compositionally biased region" description="Low complexity" evidence="5">
    <location>
        <begin position="550"/>
        <end position="565"/>
    </location>
</feature>
<feature type="region of interest" description="Disordered" evidence="5">
    <location>
        <begin position="371"/>
        <end position="446"/>
    </location>
</feature>
<dbReference type="InterPro" id="IPR016035">
    <property type="entry name" value="Acyl_Trfase/lysoPLipase"/>
</dbReference>
<feature type="region of interest" description="Disordered" evidence="5">
    <location>
        <begin position="675"/>
        <end position="731"/>
    </location>
</feature>
<feature type="compositionally biased region" description="Low complexity" evidence="5">
    <location>
        <begin position="575"/>
        <end position="595"/>
    </location>
</feature>
<proteinExistence type="predicted"/>
<dbReference type="GO" id="GO:0016042">
    <property type="term" value="P:lipid catabolic process"/>
    <property type="evidence" value="ECO:0007669"/>
    <property type="project" value="UniProtKB-KW"/>
</dbReference>
<dbReference type="STRING" id="1165861.A0A0L0VVJ5"/>
<keyword evidence="8" id="KW-1185">Reference proteome</keyword>
<feature type="compositionally biased region" description="Polar residues" evidence="5">
    <location>
        <begin position="207"/>
        <end position="222"/>
    </location>
</feature>
<keyword evidence="2" id="KW-0442">Lipid degradation</keyword>
<dbReference type="Pfam" id="PF01734">
    <property type="entry name" value="Patatin"/>
    <property type="match status" value="1"/>
</dbReference>
<name>A0A0L0VVJ5_9BASI</name>
<feature type="region of interest" description="Disordered" evidence="5">
    <location>
        <begin position="201"/>
        <end position="245"/>
    </location>
</feature>
<feature type="compositionally biased region" description="Polar residues" evidence="5">
    <location>
        <begin position="887"/>
        <end position="897"/>
    </location>
</feature>
<feature type="compositionally biased region" description="Low complexity" evidence="5">
    <location>
        <begin position="703"/>
        <end position="712"/>
    </location>
</feature>
<comment type="caution">
    <text evidence="4">Lacks conserved residue(s) required for the propagation of feature annotation.</text>
</comment>
<dbReference type="PANTHER" id="PTHR24185">
    <property type="entry name" value="CALCIUM-INDEPENDENT PHOSPHOLIPASE A2-GAMMA"/>
    <property type="match status" value="1"/>
</dbReference>
<protein>
    <recommendedName>
        <fullName evidence="6">PNPLA domain-containing protein</fullName>
    </recommendedName>
</protein>
<feature type="compositionally biased region" description="Low complexity" evidence="5">
    <location>
        <begin position="855"/>
        <end position="877"/>
    </location>
</feature>
<feature type="region of interest" description="Disordered" evidence="5">
    <location>
        <begin position="1407"/>
        <end position="1439"/>
    </location>
</feature>
<accession>A0A0L0VVJ5</accession>
<feature type="compositionally biased region" description="Polar residues" evidence="5">
    <location>
        <begin position="420"/>
        <end position="429"/>
    </location>
</feature>
<feature type="compositionally biased region" description="Low complexity" evidence="5">
    <location>
        <begin position="787"/>
        <end position="801"/>
    </location>
</feature>
<feature type="region of interest" description="Disordered" evidence="5">
    <location>
        <begin position="783"/>
        <end position="802"/>
    </location>
</feature>
<dbReference type="PANTHER" id="PTHR24185:SF1">
    <property type="entry name" value="CALCIUM-INDEPENDENT PHOSPHOLIPASE A2-GAMMA"/>
    <property type="match status" value="1"/>
</dbReference>
<dbReference type="EMBL" id="AJIL01000020">
    <property type="protein sequence ID" value="KNF03000.1"/>
    <property type="molecule type" value="Genomic_DNA"/>
</dbReference>
<feature type="compositionally biased region" description="Polar residues" evidence="5">
    <location>
        <begin position="399"/>
        <end position="412"/>
    </location>
</feature>
<feature type="short sequence motif" description="GXGXXG" evidence="4">
    <location>
        <begin position="990"/>
        <end position="995"/>
    </location>
</feature>
<dbReference type="GO" id="GO:0016020">
    <property type="term" value="C:membrane"/>
    <property type="evidence" value="ECO:0007669"/>
    <property type="project" value="TreeGrafter"/>
</dbReference>
<feature type="region of interest" description="Disordered" evidence="5">
    <location>
        <begin position="466"/>
        <end position="489"/>
    </location>
</feature>
<feature type="compositionally biased region" description="Polar residues" evidence="5">
    <location>
        <begin position="512"/>
        <end position="549"/>
    </location>
</feature>
<feature type="domain" description="PNPLA" evidence="6">
    <location>
        <begin position="986"/>
        <end position="1193"/>
    </location>
</feature>
<evidence type="ECO:0000256" key="3">
    <source>
        <dbReference type="ARBA" id="ARBA00023098"/>
    </source>
</evidence>
<evidence type="ECO:0000256" key="2">
    <source>
        <dbReference type="ARBA" id="ARBA00022963"/>
    </source>
</evidence>
<sequence length="1439" mass="151625">MAEPTLPAFLQSVLALRPPLATSTRTNLAPSFQLLQSIVNTVYGAAGVRGLEPGLWRAQLIRATIRAAQIIQAVWTKLGGQVGVIVDDQGEDGRGVMRLQGVYSDLLMFIGSLTATQDPLTAILLDSVAFSRTQATVNTLMKKLSSLASHYEVADLLPTPLERWPEEDDEDRSEDLSALPLLIAKSRPTRAVLQKFEADCTRREQAELSNPDQPDGTTAPNDSTPASKTSTATPIAPSSFASSGLSSARRPEFLRFVYSQNPNLIAKNESLDTAVAAGTAALSSMAPPKPSISGLGKGPGGPTPRKSLVQQRISSFASSADAPPPLPAAAPIPLPARRVASDNQQNNSARKSWTVDMSGLNGIQRQSSLSVSKPATLTGPSSQISVAAPPVNWKPSISRPASTKSRSSTSGDPSDLNPAPKSQGSSTVSDGAPPEDSDGTSKALAKPTFAEQAAAIVAARKQRAIAQSQASSSQRTASQSSSATLTKDRPLSKSIVEIVSSAEAPTTLEDATPSQLKQSAGAPSSTALNPVPELTSSLDSQVSLNSGNLSRSTSSDRPPSPSTTTILNSPPPLSGPATLPPSSESTTSSAKTVSTDEPTTVILSASPAPVMAATIPSVSPPPVVAATIPPASPSPIVVATTLPSIKPSLTTARMNSSSSITPSASPAPVVAATTLPSVKPTPAMARMNSSSSTSSPKPQVNTLSPRSVNSLPLSPPPRSARRPSLAPPEPDLDFELVSDLIEHTSMLDVILAPEPDLTEPITLSSAASNDSVELEPNAAALCTDPDSYASKSSSVSAPPKSELSLNDLMKQASMYEDWTPDPDQAGTQLSRIDTSSSGPSHPVGSSSRAAQSDVLSAAFLSPPLSPKSPTTPASSAPEVDDGKSLSLKATSPMSQRPNHLALRTSDKQSFASLPEATRSEAVLTIAGSPPSTPSISGQSWATSLMSTPPAPSDFDWNLLNGNYYKTQLSVCLPPPEVPLKSGWRILCLDGGGIRGLSMLYVVRELMTSIQTRLRLHKAPLPCEIFEMICGVGTGGIIALLLGRLRLDISVAIEAYLQIVRQVFRQSKGVIAAVRKKSRFSATKLEAVIRDVVKRISGDKELLLADAGARPLCRTFVIAMRPSEGKDERGSMSKLKSYSERKVGNDGCSIAQAGRATSAAPLFFKAARADEVPFKNDSVPTSEVDLNNPSLEAVKEAQSLCPGRAIDCLVSLGAGESLNCGSGSIARACVEMAESSHRTARKVEAKAKKEGWTSNYFRCSVKGLKNEDNRGEWENPDWVKAGTVKYLFIDDPNQFERQVDNLTKSWKSSYDDDALRRILFDHGKGSTTPRSALFPSRNNGLAPRAEDLRRSISADLGEMQAKAAGPIEGSLRMFRSSHTAAIPPHSSPNTRVTPLVTPYTSSLYEGVGMNQKPQPTPPPSSEAHLTSFGLKLPEFNFSKT</sequence>
<comment type="caution">
    <text evidence="7">The sequence shown here is derived from an EMBL/GenBank/DDBJ whole genome shotgun (WGS) entry which is preliminary data.</text>
</comment>
<dbReference type="PROSITE" id="PS51635">
    <property type="entry name" value="PNPLA"/>
    <property type="match status" value="1"/>
</dbReference>
<feature type="compositionally biased region" description="Low complexity" evidence="5">
    <location>
        <begin position="466"/>
        <end position="483"/>
    </location>
</feature>
<evidence type="ECO:0000313" key="7">
    <source>
        <dbReference type="EMBL" id="KNF03000.1"/>
    </source>
</evidence>
<dbReference type="OrthoDB" id="630895at2759"/>
<feature type="compositionally biased region" description="Polar residues" evidence="5">
    <location>
        <begin position="371"/>
        <end position="385"/>
    </location>
</feature>
<evidence type="ECO:0000256" key="5">
    <source>
        <dbReference type="SAM" id="MobiDB-lite"/>
    </source>
</evidence>
<gene>
    <name evidence="7" type="ORF">PSTG_03949</name>
</gene>
<evidence type="ECO:0000256" key="1">
    <source>
        <dbReference type="ARBA" id="ARBA00022801"/>
    </source>
</evidence>
<feature type="region of interest" description="Disordered" evidence="5">
    <location>
        <begin position="504"/>
        <end position="598"/>
    </location>
</feature>
<feature type="region of interest" description="Disordered" evidence="5">
    <location>
        <begin position="282"/>
        <end position="307"/>
    </location>
</feature>
<dbReference type="GO" id="GO:0046486">
    <property type="term" value="P:glycerolipid metabolic process"/>
    <property type="evidence" value="ECO:0007669"/>
    <property type="project" value="UniProtKB-ARBA"/>
</dbReference>
<keyword evidence="3" id="KW-0443">Lipid metabolism</keyword>
<feature type="compositionally biased region" description="Low complexity" evidence="5">
    <location>
        <begin position="835"/>
        <end position="847"/>
    </location>
</feature>
<feature type="region of interest" description="Disordered" evidence="5">
    <location>
        <begin position="816"/>
        <end position="905"/>
    </location>
</feature>
<keyword evidence="1" id="KW-0378">Hydrolase</keyword>
<feature type="compositionally biased region" description="Low complexity" evidence="5">
    <location>
        <begin position="223"/>
        <end position="245"/>
    </location>
</feature>
<dbReference type="Proteomes" id="UP000054564">
    <property type="component" value="Unassembled WGS sequence"/>
</dbReference>